<dbReference type="GO" id="GO:0008270">
    <property type="term" value="F:zinc ion binding"/>
    <property type="evidence" value="ECO:0007669"/>
    <property type="project" value="EnsemblFungi"/>
</dbReference>
<dbReference type="NCBIfam" id="TIGR00068">
    <property type="entry name" value="glyox_I"/>
    <property type="match status" value="2"/>
</dbReference>
<feature type="active site" description="Proton donor/acceptor" evidence="7">
    <location>
        <position position="297"/>
    </location>
</feature>
<dbReference type="GO" id="GO:0019243">
    <property type="term" value="P:methylglyoxal catabolic process to D-lactate via S-lactoyl-glutathione"/>
    <property type="evidence" value="ECO:0007669"/>
    <property type="project" value="EnsemblFungi"/>
</dbReference>
<dbReference type="InterPro" id="IPR004360">
    <property type="entry name" value="Glyas_Fos-R_dOase_dom"/>
</dbReference>
<dbReference type="GO" id="GO:0004462">
    <property type="term" value="F:lactoylglutathione lyase activity"/>
    <property type="evidence" value="ECO:0007669"/>
    <property type="project" value="UniProtKB-UniRule"/>
</dbReference>
<dbReference type="PROSITE" id="PS00935">
    <property type="entry name" value="GLYOXALASE_I_2"/>
    <property type="match status" value="2"/>
</dbReference>
<dbReference type="EMBL" id="KE503207">
    <property type="protein sequence ID" value="EPX72586.1"/>
    <property type="molecule type" value="Genomic_DNA"/>
</dbReference>
<dbReference type="AlphaFoldDB" id="S9PTZ9"/>
<proteinExistence type="inferred from homology"/>
<evidence type="ECO:0000256" key="9">
    <source>
        <dbReference type="RuleBase" id="RU361179"/>
    </source>
</evidence>
<dbReference type="UniPathway" id="UPA00619">
    <property type="reaction ID" value="UER00675"/>
</dbReference>
<feature type="binding site" evidence="8">
    <location>
        <position position="251"/>
    </location>
    <ligand>
        <name>Zn(2+)</name>
        <dbReference type="ChEBI" id="CHEBI:29105"/>
        <note>ligand shared between dimeric partners</note>
    </ligand>
</feature>
<dbReference type="GO" id="GO:0006749">
    <property type="term" value="P:glutathione metabolic process"/>
    <property type="evidence" value="ECO:0007669"/>
    <property type="project" value="EnsemblFungi"/>
</dbReference>
<evidence type="ECO:0000256" key="1">
    <source>
        <dbReference type="ARBA" id="ARBA00005008"/>
    </source>
</evidence>
<dbReference type="RefSeq" id="XP_013018223.1">
    <property type="nucleotide sequence ID" value="XM_013162769.1"/>
</dbReference>
<accession>S9PTZ9</accession>
<feature type="domain" description="VOC" evidence="10">
    <location>
        <begin position="166"/>
        <end position="301"/>
    </location>
</feature>
<dbReference type="InterPro" id="IPR018146">
    <property type="entry name" value="Glyoxalase_1_CS"/>
</dbReference>
<reference evidence="11 12" key="1">
    <citation type="journal article" date="2011" name="Science">
        <title>Comparative functional genomics of the fission yeasts.</title>
        <authorList>
            <person name="Rhind N."/>
            <person name="Chen Z."/>
            <person name="Yassour M."/>
            <person name="Thompson D.A."/>
            <person name="Haas B.J."/>
            <person name="Habib N."/>
            <person name="Wapinski I."/>
            <person name="Roy S."/>
            <person name="Lin M.F."/>
            <person name="Heiman D.I."/>
            <person name="Young S.K."/>
            <person name="Furuya K."/>
            <person name="Guo Y."/>
            <person name="Pidoux A."/>
            <person name="Chen H.M."/>
            <person name="Robbertse B."/>
            <person name="Goldberg J.M."/>
            <person name="Aoki K."/>
            <person name="Bayne E.H."/>
            <person name="Berlin A.M."/>
            <person name="Desjardins C.A."/>
            <person name="Dobbs E."/>
            <person name="Dukaj L."/>
            <person name="Fan L."/>
            <person name="FitzGerald M.G."/>
            <person name="French C."/>
            <person name="Gujja S."/>
            <person name="Hansen K."/>
            <person name="Keifenheim D."/>
            <person name="Levin J.Z."/>
            <person name="Mosher R.A."/>
            <person name="Mueller C.A."/>
            <person name="Pfiffner J."/>
            <person name="Priest M."/>
            <person name="Russ C."/>
            <person name="Smialowska A."/>
            <person name="Swoboda P."/>
            <person name="Sykes S.M."/>
            <person name="Vaughn M."/>
            <person name="Vengrova S."/>
            <person name="Yoder R."/>
            <person name="Zeng Q."/>
            <person name="Allshire R."/>
            <person name="Baulcombe D."/>
            <person name="Birren B.W."/>
            <person name="Brown W."/>
            <person name="Ekwall K."/>
            <person name="Kellis M."/>
            <person name="Leatherwood J."/>
            <person name="Levin H."/>
            <person name="Margalit H."/>
            <person name="Martienssen R."/>
            <person name="Nieduszynski C.A."/>
            <person name="Spatafora J.W."/>
            <person name="Friedman N."/>
            <person name="Dalgaard J.Z."/>
            <person name="Baumann P."/>
            <person name="Niki H."/>
            <person name="Regev A."/>
            <person name="Nusbaum C."/>
        </authorList>
    </citation>
    <scope>NUCLEOTIDE SEQUENCE [LARGE SCALE GENOMIC DNA]</scope>
    <source>
        <strain evidence="12">yFS286</strain>
    </source>
</reference>
<dbReference type="OrthoDB" id="16820at2759"/>
<comment type="catalytic activity">
    <reaction evidence="9">
        <text>(R)-S-lactoylglutathione = methylglyoxal + glutathione</text>
        <dbReference type="Rhea" id="RHEA:19069"/>
        <dbReference type="ChEBI" id="CHEBI:17158"/>
        <dbReference type="ChEBI" id="CHEBI:57474"/>
        <dbReference type="ChEBI" id="CHEBI:57925"/>
        <dbReference type="EC" id="4.4.1.5"/>
    </reaction>
</comment>
<comment type="similarity">
    <text evidence="2 9">Belongs to the glyoxalase I family.</text>
</comment>
<gene>
    <name evidence="11" type="ORF">SOCG_00349</name>
</gene>
<dbReference type="PANTHER" id="PTHR10374">
    <property type="entry name" value="LACTOYLGLUTATHIONE LYASE GLYOXALASE I"/>
    <property type="match status" value="1"/>
</dbReference>
<evidence type="ECO:0000313" key="12">
    <source>
        <dbReference type="Proteomes" id="UP000016088"/>
    </source>
</evidence>
<dbReference type="EC" id="4.4.1.5" evidence="3 9"/>
<comment type="function">
    <text evidence="9">Catalyzes the conversion of hemimercaptal, formed from methylglyoxal and glutathione, to S-lactoylglutathione.</text>
</comment>
<dbReference type="InterPro" id="IPR004361">
    <property type="entry name" value="Glyoxalase_1"/>
</dbReference>
<evidence type="ECO:0000256" key="8">
    <source>
        <dbReference type="PIRSR" id="PIRSR604361-3"/>
    </source>
</evidence>
<name>S9PTZ9_SCHOY</name>
<keyword evidence="6 9" id="KW-0456">Lyase</keyword>
<dbReference type="InterPro" id="IPR029068">
    <property type="entry name" value="Glyas_Bleomycin-R_OHBP_Dase"/>
</dbReference>
<evidence type="ECO:0000256" key="3">
    <source>
        <dbReference type="ARBA" id="ARBA00012081"/>
    </source>
</evidence>
<dbReference type="SUPFAM" id="SSF54593">
    <property type="entry name" value="Glyoxalase/Bleomycin resistance protein/Dihydroxybiphenyl dioxygenase"/>
    <property type="match status" value="2"/>
</dbReference>
<comment type="pathway">
    <text evidence="1 9">Secondary metabolite metabolism; methylglyoxal degradation; (R)-lactate from methylglyoxal: step 1/2.</text>
</comment>
<evidence type="ECO:0000256" key="6">
    <source>
        <dbReference type="ARBA" id="ARBA00023239"/>
    </source>
</evidence>
<feature type="binding site" evidence="8">
    <location>
        <position position="297"/>
    </location>
    <ligand>
        <name>Zn(2+)</name>
        <dbReference type="ChEBI" id="CHEBI:29105"/>
        <note>ligand shared between dimeric partners</note>
    </ligand>
</feature>
<dbReference type="HOGENOM" id="CLU_046006_0_1_1"/>
<keyword evidence="4 8" id="KW-0479">Metal-binding</keyword>
<dbReference type="VEuPathDB" id="FungiDB:SOCG_00349"/>
<dbReference type="Gene3D" id="3.10.180.10">
    <property type="entry name" value="2,3-Dihydroxybiphenyl 1,2-Dioxygenase, domain 1"/>
    <property type="match status" value="2"/>
</dbReference>
<dbReference type="PROSITE" id="PS00934">
    <property type="entry name" value="GLYOXALASE_I_1"/>
    <property type="match status" value="2"/>
</dbReference>
<dbReference type="Proteomes" id="UP000016088">
    <property type="component" value="Unassembled WGS sequence"/>
</dbReference>
<keyword evidence="5 8" id="KW-0862">Zinc</keyword>
<evidence type="ECO:0000256" key="4">
    <source>
        <dbReference type="ARBA" id="ARBA00022723"/>
    </source>
</evidence>
<sequence length="302" mass="34562">MAATTNANTYKLNHTMIRVKDLEKSLKFYTEVFGMKLIDQWVFEENQFSLSFLAFDGASALHHGVERSKREGILELTHNFGTEKEEGPIYVNGNNDPHRGFGHICFSVDNIESACAYLESKDVAFKKKLSDGKMKNIAFALDPDNYWIELISQDEKQSAAHTENFRFNHTMVRVKDPQASLAFYEKLGMKLIDKSDHPNGQFTLYFLAYPSDQTRHNREGILELTHNWGTEKQEGAVYHNGNDGETKGYGHICISVDNIQAACTQFEQKGLPFKKKLTDGRMKDIAFLLDPDNYWVEVIEQK</sequence>
<keyword evidence="12" id="KW-1185">Reference proteome</keyword>
<feature type="domain" description="VOC" evidence="10">
    <location>
        <begin position="11"/>
        <end position="153"/>
    </location>
</feature>
<evidence type="ECO:0000256" key="5">
    <source>
        <dbReference type="ARBA" id="ARBA00022833"/>
    </source>
</evidence>
<evidence type="ECO:0000256" key="2">
    <source>
        <dbReference type="ARBA" id="ARBA00010363"/>
    </source>
</evidence>
<comment type="cofactor">
    <cofactor evidence="8">
        <name>Zn(2+)</name>
        <dbReference type="ChEBI" id="CHEBI:29105"/>
    </cofactor>
    <text evidence="8">Binds 1 zinc ion per subunit. In the homodimer, two zinc ions are bound between subunits.</text>
</comment>
<dbReference type="GeneID" id="25029333"/>
<evidence type="ECO:0000259" key="10">
    <source>
        <dbReference type="PROSITE" id="PS51819"/>
    </source>
</evidence>
<feature type="binding site" evidence="8">
    <location>
        <position position="223"/>
    </location>
    <ligand>
        <name>Zn(2+)</name>
        <dbReference type="ChEBI" id="CHEBI:29105"/>
        <note>ligand shared between dimeric partners</note>
    </ligand>
</feature>
<organism evidence="11 12">
    <name type="scientific">Schizosaccharomyces octosporus (strain yFS286)</name>
    <name type="common">Fission yeast</name>
    <name type="synonym">Octosporomyces octosporus</name>
    <dbReference type="NCBI Taxonomy" id="483514"/>
    <lineage>
        <taxon>Eukaryota</taxon>
        <taxon>Fungi</taxon>
        <taxon>Dikarya</taxon>
        <taxon>Ascomycota</taxon>
        <taxon>Taphrinomycotina</taxon>
        <taxon>Schizosaccharomycetes</taxon>
        <taxon>Schizosaccharomycetales</taxon>
        <taxon>Schizosaccharomycetaceae</taxon>
        <taxon>Schizosaccharomyces</taxon>
    </lineage>
</organism>
<dbReference type="CDD" id="cd07233">
    <property type="entry name" value="GlxI_Zn"/>
    <property type="match status" value="2"/>
</dbReference>
<dbReference type="OMA" id="MGDAWGH"/>
<dbReference type="eggNOG" id="KOG2944">
    <property type="taxonomic scope" value="Eukaryota"/>
</dbReference>
<evidence type="ECO:0000256" key="7">
    <source>
        <dbReference type="PIRSR" id="PIRSR604361-1"/>
    </source>
</evidence>
<dbReference type="InterPro" id="IPR037523">
    <property type="entry name" value="VOC_core"/>
</dbReference>
<protein>
    <recommendedName>
        <fullName evidence="3 9">Lactoylglutathione lyase</fullName>
        <ecNumber evidence="3 9">4.4.1.5</ecNumber>
    </recommendedName>
    <alternativeName>
        <fullName evidence="9">Glyoxalase I</fullName>
    </alternativeName>
</protein>
<evidence type="ECO:0000313" key="11">
    <source>
        <dbReference type="EMBL" id="EPX72586.1"/>
    </source>
</evidence>
<dbReference type="PANTHER" id="PTHR10374:SF30">
    <property type="entry name" value="LACTOYLGLUTATHIONE LYASE"/>
    <property type="match status" value="1"/>
</dbReference>
<dbReference type="PROSITE" id="PS51819">
    <property type="entry name" value="VOC"/>
    <property type="match status" value="2"/>
</dbReference>
<dbReference type="Pfam" id="PF00903">
    <property type="entry name" value="Glyoxalase"/>
    <property type="match status" value="2"/>
</dbReference>